<comment type="caution">
    <text evidence="1">The sequence shown here is derived from an EMBL/GenBank/DDBJ whole genome shotgun (WGS) entry which is preliminary data.</text>
</comment>
<proteinExistence type="predicted"/>
<dbReference type="EMBL" id="JBEHCU010005856">
    <property type="protein sequence ID" value="KAL1398565.1"/>
    <property type="molecule type" value="Genomic_DNA"/>
</dbReference>
<sequence>MNPFYPHQCCSRKRFSLCGPVCTTKLDIRLRMFWSDRKQEEEPQPELTNDVLIVEILEDTDEVVEYKKNVLVYVPKD</sequence>
<dbReference type="AlphaFoldDB" id="A0ABD1DFW2"/>
<keyword evidence="2" id="KW-1185">Reference proteome</keyword>
<accession>A0ABD1DFW2</accession>
<organism evidence="1 2">
    <name type="scientific">Culex pipiens pipiens</name>
    <name type="common">Northern house mosquito</name>
    <dbReference type="NCBI Taxonomy" id="38569"/>
    <lineage>
        <taxon>Eukaryota</taxon>
        <taxon>Metazoa</taxon>
        <taxon>Ecdysozoa</taxon>
        <taxon>Arthropoda</taxon>
        <taxon>Hexapoda</taxon>
        <taxon>Insecta</taxon>
        <taxon>Pterygota</taxon>
        <taxon>Neoptera</taxon>
        <taxon>Endopterygota</taxon>
        <taxon>Diptera</taxon>
        <taxon>Nematocera</taxon>
        <taxon>Culicoidea</taxon>
        <taxon>Culicidae</taxon>
        <taxon>Culicinae</taxon>
        <taxon>Culicini</taxon>
        <taxon>Culex</taxon>
        <taxon>Culex</taxon>
    </lineage>
</organism>
<evidence type="ECO:0000313" key="2">
    <source>
        <dbReference type="Proteomes" id="UP001562425"/>
    </source>
</evidence>
<protein>
    <submittedName>
        <fullName evidence="1">Uncharacterized protein</fullName>
    </submittedName>
</protein>
<gene>
    <name evidence="1" type="ORF">pipiens_008857</name>
</gene>
<dbReference type="Proteomes" id="UP001562425">
    <property type="component" value="Unassembled WGS sequence"/>
</dbReference>
<evidence type="ECO:0000313" key="1">
    <source>
        <dbReference type="EMBL" id="KAL1398565.1"/>
    </source>
</evidence>
<name>A0ABD1DFW2_CULPP</name>
<reference evidence="1 2" key="1">
    <citation type="submission" date="2024-05" db="EMBL/GenBank/DDBJ databases">
        <title>Culex pipiens pipiens assembly and annotation.</title>
        <authorList>
            <person name="Alout H."/>
            <person name="Durand T."/>
        </authorList>
    </citation>
    <scope>NUCLEOTIDE SEQUENCE [LARGE SCALE GENOMIC DNA]</scope>
    <source>
        <strain evidence="1">HA-2024</strain>
        <tissue evidence="1">Whole body</tissue>
    </source>
</reference>